<sequence>MKKFAAKSARPIPVIILADTSGSMSVDGKVDAMNQAIRGMIASFAEESRLNAEIHLSVITFGGNAETHLALTPAHQITHFEDFYATGGTPMGEALTIAKELIEDKEKISSRAYRPVIVLISDGHPTDDWEGQFSAFCSAERAQKATRMAMAIGSDADEVMMNDFINDLEAPLFRASNAQDIIKFFRAVSMSVTSRSRSTTPNQPVAITYDEIPEDDELDLDF</sequence>
<gene>
    <name evidence="2" type="ORF">IOQ59_05980</name>
</gene>
<dbReference type="SUPFAM" id="SSF53300">
    <property type="entry name" value="vWA-like"/>
    <property type="match status" value="1"/>
</dbReference>
<dbReference type="Gene3D" id="3.40.50.410">
    <property type="entry name" value="von Willebrand factor, type A domain"/>
    <property type="match status" value="1"/>
</dbReference>
<protein>
    <submittedName>
        <fullName evidence="2">VWA domain-containing protein</fullName>
    </submittedName>
</protein>
<dbReference type="RefSeq" id="WP_193952362.1">
    <property type="nucleotide sequence ID" value="NZ_JADEYS010000004.1"/>
</dbReference>
<organism evidence="2 3">
    <name type="scientific">Pontibacterium sinense</name>
    <dbReference type="NCBI Taxonomy" id="2781979"/>
    <lineage>
        <taxon>Bacteria</taxon>
        <taxon>Pseudomonadati</taxon>
        <taxon>Pseudomonadota</taxon>
        <taxon>Gammaproteobacteria</taxon>
        <taxon>Oceanospirillales</taxon>
        <taxon>Oceanospirillaceae</taxon>
        <taxon>Pontibacterium</taxon>
    </lineage>
</organism>
<dbReference type="AlphaFoldDB" id="A0A8J7FT61"/>
<reference evidence="2" key="1">
    <citation type="submission" date="2020-10" db="EMBL/GenBank/DDBJ databases">
        <title>Bacterium isolated from coastal waters sediment.</title>
        <authorList>
            <person name="Chen R.-J."/>
            <person name="Lu D.-C."/>
            <person name="Zhu K.-L."/>
            <person name="Du Z.-J."/>
        </authorList>
    </citation>
    <scope>NUCLEOTIDE SEQUENCE</scope>
    <source>
        <strain evidence="2">N1Y112</strain>
    </source>
</reference>
<feature type="domain" description="VWFA" evidence="1">
    <location>
        <begin position="13"/>
        <end position="188"/>
    </location>
</feature>
<dbReference type="Proteomes" id="UP000640333">
    <property type="component" value="Unassembled WGS sequence"/>
</dbReference>
<accession>A0A8J7FT61</accession>
<dbReference type="SMART" id="SM00327">
    <property type="entry name" value="VWA"/>
    <property type="match status" value="1"/>
</dbReference>
<evidence type="ECO:0000313" key="3">
    <source>
        <dbReference type="Proteomes" id="UP000640333"/>
    </source>
</evidence>
<evidence type="ECO:0000259" key="1">
    <source>
        <dbReference type="PROSITE" id="PS50234"/>
    </source>
</evidence>
<dbReference type="PROSITE" id="PS50234">
    <property type="entry name" value="VWFA"/>
    <property type="match status" value="1"/>
</dbReference>
<dbReference type="InterPro" id="IPR036465">
    <property type="entry name" value="vWFA_dom_sf"/>
</dbReference>
<proteinExistence type="predicted"/>
<dbReference type="InterPro" id="IPR002035">
    <property type="entry name" value="VWF_A"/>
</dbReference>
<comment type="caution">
    <text evidence="2">The sequence shown here is derived from an EMBL/GenBank/DDBJ whole genome shotgun (WGS) entry which is preliminary data.</text>
</comment>
<dbReference type="Pfam" id="PF00092">
    <property type="entry name" value="VWA"/>
    <property type="match status" value="1"/>
</dbReference>
<evidence type="ECO:0000313" key="2">
    <source>
        <dbReference type="EMBL" id="MBE9396810.1"/>
    </source>
</evidence>
<keyword evidence="3" id="KW-1185">Reference proteome</keyword>
<dbReference type="EMBL" id="JADEYS010000004">
    <property type="protein sequence ID" value="MBE9396810.1"/>
    <property type="molecule type" value="Genomic_DNA"/>
</dbReference>
<name>A0A8J7FT61_9GAMM</name>